<dbReference type="PANTHER" id="PTHR20961">
    <property type="entry name" value="GLYCOSYLTRANSFERASE"/>
    <property type="match status" value="1"/>
</dbReference>
<keyword evidence="11" id="KW-0472">Membrane</keyword>
<feature type="domain" description="Glycosyltransferase 61 catalytic" evidence="12">
    <location>
        <begin position="345"/>
        <end position="491"/>
    </location>
</feature>
<evidence type="ECO:0000259" key="12">
    <source>
        <dbReference type="Pfam" id="PF04577"/>
    </source>
</evidence>
<organism evidence="13">
    <name type="scientific">Amphimedon queenslandica</name>
    <name type="common">Sponge</name>
    <dbReference type="NCBI Taxonomy" id="400682"/>
    <lineage>
        <taxon>Eukaryota</taxon>
        <taxon>Metazoa</taxon>
        <taxon>Porifera</taxon>
        <taxon>Demospongiae</taxon>
        <taxon>Heteroscleromorpha</taxon>
        <taxon>Haplosclerida</taxon>
        <taxon>Niphatidae</taxon>
        <taxon>Amphimedon</taxon>
    </lineage>
</organism>
<dbReference type="GO" id="GO:0097363">
    <property type="term" value="F:protein O-acetylglucosaminyltransferase activity"/>
    <property type="evidence" value="ECO:0007669"/>
    <property type="project" value="UniProtKB-EC"/>
</dbReference>
<evidence type="ECO:0000256" key="7">
    <source>
        <dbReference type="ARBA" id="ARBA00040944"/>
    </source>
</evidence>
<name>A0A1X7VWI0_AMPQE</name>
<keyword evidence="5" id="KW-0256">Endoplasmic reticulum</keyword>
<evidence type="ECO:0000256" key="5">
    <source>
        <dbReference type="ARBA" id="ARBA00022824"/>
    </source>
</evidence>
<dbReference type="EC" id="2.4.1.255" evidence="1"/>
<comment type="catalytic activity">
    <reaction evidence="10">
        <text>L-threonyl-[protein] + UDP-N-acetyl-alpha-D-glucosamine = 3-O-(N-acetyl-beta-D-glucosaminyl)-L-threonyl-[protein] + UDP + H(+)</text>
        <dbReference type="Rhea" id="RHEA:48908"/>
        <dbReference type="Rhea" id="RHEA-COMP:11060"/>
        <dbReference type="Rhea" id="RHEA-COMP:12252"/>
        <dbReference type="ChEBI" id="CHEBI:15378"/>
        <dbReference type="ChEBI" id="CHEBI:30013"/>
        <dbReference type="ChEBI" id="CHEBI:57705"/>
        <dbReference type="ChEBI" id="CHEBI:58223"/>
        <dbReference type="ChEBI" id="CHEBI:90840"/>
        <dbReference type="EC" id="2.4.1.255"/>
    </reaction>
</comment>
<keyword evidence="3" id="KW-0808">Transferase</keyword>
<evidence type="ECO:0000256" key="11">
    <source>
        <dbReference type="SAM" id="Phobius"/>
    </source>
</evidence>
<evidence type="ECO:0000256" key="4">
    <source>
        <dbReference type="ARBA" id="ARBA00022729"/>
    </source>
</evidence>
<feature type="transmembrane region" description="Helical" evidence="11">
    <location>
        <begin position="20"/>
        <end position="39"/>
    </location>
</feature>
<keyword evidence="6" id="KW-0325">Glycoprotein</keyword>
<dbReference type="PANTHER" id="PTHR20961:SF148">
    <property type="entry name" value="EGF DOMAIN-SPECIFIC O-LINKED N-ACETYLGLUCOSAMINE TRANSFERASE"/>
    <property type="match status" value="1"/>
</dbReference>
<evidence type="ECO:0000256" key="2">
    <source>
        <dbReference type="ARBA" id="ARBA00022676"/>
    </source>
</evidence>
<reference evidence="13" key="1">
    <citation type="submission" date="2017-05" db="UniProtKB">
        <authorList>
            <consortium name="EnsemblMetazoa"/>
        </authorList>
    </citation>
    <scope>IDENTIFICATION</scope>
</reference>
<dbReference type="InParanoid" id="A0A1X7VWI0"/>
<evidence type="ECO:0000256" key="10">
    <source>
        <dbReference type="ARBA" id="ARBA00049432"/>
    </source>
</evidence>
<comment type="catalytic activity">
    <reaction evidence="9">
        <text>L-seryl-[protein] + UDP-N-acetyl-alpha-D-glucosamine = 3-O-(N-acetyl-beta-D-glucosaminyl)-L-seryl-[protein] + UDP + H(+)</text>
        <dbReference type="Rhea" id="RHEA:48904"/>
        <dbReference type="Rhea" id="RHEA-COMP:9863"/>
        <dbReference type="Rhea" id="RHEA-COMP:12251"/>
        <dbReference type="ChEBI" id="CHEBI:15378"/>
        <dbReference type="ChEBI" id="CHEBI:29999"/>
        <dbReference type="ChEBI" id="CHEBI:57705"/>
        <dbReference type="ChEBI" id="CHEBI:58223"/>
        <dbReference type="ChEBI" id="CHEBI:90838"/>
        <dbReference type="EC" id="2.4.1.255"/>
    </reaction>
</comment>
<evidence type="ECO:0000256" key="8">
    <source>
        <dbReference type="ARBA" id="ARBA00042574"/>
    </source>
</evidence>
<keyword evidence="4" id="KW-0732">Signal</keyword>
<keyword evidence="11" id="KW-1133">Transmembrane helix</keyword>
<sequence length="546" mass="61434">MVVVAMRLLPFRLSGVARLILYLACFSVFIVISFGVFVFHVSSTPSDDNTWKRVRQELPLSLSSPSGSLSSSSPLVKALTFNETTAPSTPSSPSLTTVVSSLFASSLSSSLPPSSIYLKGLQNFSQSEVNPVNSWPEGEFCDQFLSNKFPVHFSVCSDNDRIQCSGTTLDDKMGSCTTKRVAINIPEFYKVMKTKRDSVENSNTMWLVQDNEDSIPCPKYDFKLLDKHMFGGDYLKRLAKTSVLSHSQSECQGWINGTTFLFVGFDVHIYFKFLSWFSLYNGILNDSPSNRPPSLILRIPETRGNFLFPEFEHDLFPETNVYGLSELAAENVGTLCFERIVTTPWAFGTTAFRCKMADAIVKLRKKCYSCNSRDLPGARYRQFRKRVLRACSLTDDPVPYTEKTPRRIVLQIRKPYSRFEGEAATKISRILENSNKLAEALRAGFPKANVTVMHGEDLGLCEQISLVHKADVLMGVHGAGLVHSWWLQDHALLFELVPRSQLSNPTFKMLTTLSGRRYYSYTSVKGGDKRVTVDEQDIVKRLKSEY</sequence>
<dbReference type="InterPro" id="IPR007657">
    <property type="entry name" value="Glycosyltransferase_61"/>
</dbReference>
<evidence type="ECO:0000256" key="1">
    <source>
        <dbReference type="ARBA" id="ARBA00011970"/>
    </source>
</evidence>
<protein>
    <recommendedName>
        <fullName evidence="7">EGF domain-specific O-linked N-acetylglucosamine transferase</fullName>
        <ecNumber evidence="1">2.4.1.255</ecNumber>
    </recommendedName>
    <alternativeName>
        <fullName evidence="8">Extracellular O-linked N-acetylglucosamine transferase</fullName>
    </alternativeName>
</protein>
<dbReference type="InterPro" id="IPR049625">
    <property type="entry name" value="Glyco_transf_61_cat"/>
</dbReference>
<evidence type="ECO:0000313" key="13">
    <source>
        <dbReference type="EnsemblMetazoa" id="Aqu2.1.43768_001"/>
    </source>
</evidence>
<accession>A0A1X7VWI0</accession>
<keyword evidence="11" id="KW-0812">Transmembrane</keyword>
<proteinExistence type="predicted"/>
<evidence type="ECO:0000256" key="9">
    <source>
        <dbReference type="ARBA" id="ARBA00048317"/>
    </source>
</evidence>
<evidence type="ECO:0000256" key="6">
    <source>
        <dbReference type="ARBA" id="ARBA00023180"/>
    </source>
</evidence>
<dbReference type="Pfam" id="PF04577">
    <property type="entry name" value="Glyco_transf_61"/>
    <property type="match status" value="1"/>
</dbReference>
<evidence type="ECO:0000256" key="3">
    <source>
        <dbReference type="ARBA" id="ARBA00022679"/>
    </source>
</evidence>
<dbReference type="EnsemblMetazoa" id="Aqu2.1.43768_001">
    <property type="protein sequence ID" value="Aqu2.1.43768_001"/>
    <property type="gene ID" value="Aqu2.1.43768"/>
</dbReference>
<keyword evidence="2" id="KW-0328">Glycosyltransferase</keyword>
<dbReference type="AlphaFoldDB" id="A0A1X7VWI0"/>